<organism evidence="1 2">
    <name type="scientific">Staphylococcus rostri</name>
    <dbReference type="NCBI Taxonomy" id="522262"/>
    <lineage>
        <taxon>Bacteria</taxon>
        <taxon>Bacillati</taxon>
        <taxon>Bacillota</taxon>
        <taxon>Bacilli</taxon>
        <taxon>Bacillales</taxon>
        <taxon>Staphylococcaceae</taxon>
        <taxon>Staphylococcus</taxon>
    </lineage>
</organism>
<sequence length="39" mass="4395">TALVAYELYIHLTANDEVDEPFSSLDQVDLNNIRAEVSE</sequence>
<name>A0A2K3YQ93_9STAP</name>
<keyword evidence="2" id="KW-1185">Reference proteome</keyword>
<dbReference type="Proteomes" id="UP000242752">
    <property type="component" value="Unassembled WGS sequence"/>
</dbReference>
<evidence type="ECO:0000313" key="2">
    <source>
        <dbReference type="Proteomes" id="UP000242752"/>
    </source>
</evidence>
<evidence type="ECO:0000313" key="1">
    <source>
        <dbReference type="EMBL" id="PNZ27398.1"/>
    </source>
</evidence>
<proteinExistence type="predicted"/>
<accession>A0A2K3YQ93</accession>
<comment type="caution">
    <text evidence="1">The sequence shown here is derived from an EMBL/GenBank/DDBJ whole genome shotgun (WGS) entry which is preliminary data.</text>
</comment>
<feature type="non-terminal residue" evidence="1">
    <location>
        <position position="1"/>
    </location>
</feature>
<dbReference type="AlphaFoldDB" id="A0A2K3YQ93"/>
<gene>
    <name evidence="1" type="ORF">CD122_06740</name>
</gene>
<reference evidence="1 2" key="1">
    <citation type="submission" date="2017-08" db="EMBL/GenBank/DDBJ databases">
        <title>Draft genome sequences of 64 type strains of genus Staph aureus.</title>
        <authorList>
            <person name="Cole K."/>
            <person name="Golubchik T."/>
            <person name="Russell J."/>
            <person name="Foster D."/>
            <person name="Llewelyn M."/>
            <person name="Wilson D."/>
            <person name="Crook D."/>
            <person name="Paul J."/>
        </authorList>
    </citation>
    <scope>NUCLEOTIDE SEQUENCE [LARGE SCALE GENOMIC DNA]</scope>
    <source>
        <strain evidence="1 2">DSM 21968</strain>
    </source>
</reference>
<dbReference type="OrthoDB" id="2415461at2"/>
<protein>
    <submittedName>
        <fullName evidence="1">Transcriptional regulator</fullName>
    </submittedName>
</protein>
<dbReference type="EMBL" id="PPRF01000039">
    <property type="protein sequence ID" value="PNZ27398.1"/>
    <property type="molecule type" value="Genomic_DNA"/>
</dbReference>